<dbReference type="PANTHER" id="PTHR47640">
    <property type="entry name" value="TRNA SELENOCYSTEINE 1-ASSOCIATED PROTEIN 1-RELATED-RELATED"/>
    <property type="match status" value="1"/>
</dbReference>
<dbReference type="SUPFAM" id="SSF54928">
    <property type="entry name" value="RNA-binding domain, RBD"/>
    <property type="match status" value="1"/>
</dbReference>
<name>A0A9J6C1Y9_POLVA</name>
<keyword evidence="8" id="KW-1185">Reference proteome</keyword>
<evidence type="ECO:0000256" key="4">
    <source>
        <dbReference type="ARBA" id="ARBA00030574"/>
    </source>
</evidence>
<evidence type="ECO:0000259" key="6">
    <source>
        <dbReference type="PROSITE" id="PS50102"/>
    </source>
</evidence>
<proteinExistence type="inferred from homology"/>
<accession>A0A9J6C1Y9</accession>
<dbReference type="PANTHER" id="PTHR47640:SF11">
    <property type="entry name" value="RNA-BINDING PROTEIN 42"/>
    <property type="match status" value="1"/>
</dbReference>
<dbReference type="OrthoDB" id="1749473at2759"/>
<comment type="similarity">
    <text evidence="1">Belongs to the RRM RBM42 family.</text>
</comment>
<comment type="caution">
    <text evidence="7">The sequence shown here is derived from an EMBL/GenBank/DDBJ whole genome shotgun (WGS) entry which is preliminary data.</text>
</comment>
<protein>
    <recommendedName>
        <fullName evidence="2">RNA-binding protein 42</fullName>
    </recommendedName>
    <alternativeName>
        <fullName evidence="4">RNA-binding motif protein 42</fullName>
    </alternativeName>
</protein>
<reference evidence="7" key="1">
    <citation type="submission" date="2021-03" db="EMBL/GenBank/DDBJ databases">
        <title>Chromosome level genome of the anhydrobiotic midge Polypedilum vanderplanki.</title>
        <authorList>
            <person name="Yoshida Y."/>
            <person name="Kikawada T."/>
            <person name="Gusev O."/>
        </authorList>
    </citation>
    <scope>NUCLEOTIDE SEQUENCE</scope>
    <source>
        <strain evidence="7">NIAS01</strain>
        <tissue evidence="7">Whole body or cell culture</tissue>
    </source>
</reference>
<organism evidence="7 8">
    <name type="scientific">Polypedilum vanderplanki</name>
    <name type="common">Sleeping chironomid midge</name>
    <dbReference type="NCBI Taxonomy" id="319348"/>
    <lineage>
        <taxon>Eukaryota</taxon>
        <taxon>Metazoa</taxon>
        <taxon>Ecdysozoa</taxon>
        <taxon>Arthropoda</taxon>
        <taxon>Hexapoda</taxon>
        <taxon>Insecta</taxon>
        <taxon>Pterygota</taxon>
        <taxon>Neoptera</taxon>
        <taxon>Endopterygota</taxon>
        <taxon>Diptera</taxon>
        <taxon>Nematocera</taxon>
        <taxon>Chironomoidea</taxon>
        <taxon>Chironomidae</taxon>
        <taxon>Chironominae</taxon>
        <taxon>Polypedilum</taxon>
        <taxon>Polypedilum</taxon>
    </lineage>
</organism>
<dbReference type="CDD" id="cd12383">
    <property type="entry name" value="RRM_RBM42"/>
    <property type="match status" value="1"/>
</dbReference>
<dbReference type="Pfam" id="PF00076">
    <property type="entry name" value="RRM_1"/>
    <property type="match status" value="1"/>
</dbReference>
<dbReference type="InterPro" id="IPR050825">
    <property type="entry name" value="RBM42_RBP45_47-like"/>
</dbReference>
<dbReference type="AlphaFoldDB" id="A0A9J6C1Y9"/>
<evidence type="ECO:0000256" key="5">
    <source>
        <dbReference type="PROSITE-ProRule" id="PRU00176"/>
    </source>
</evidence>
<dbReference type="InterPro" id="IPR003954">
    <property type="entry name" value="RRM_euk-type"/>
</dbReference>
<dbReference type="InterPro" id="IPR035979">
    <property type="entry name" value="RBD_domain_sf"/>
</dbReference>
<dbReference type="InterPro" id="IPR034215">
    <property type="entry name" value="RBM42_RRM"/>
</dbReference>
<dbReference type="EMBL" id="JADBJN010000002">
    <property type="protein sequence ID" value="KAG5676026.1"/>
    <property type="molecule type" value="Genomic_DNA"/>
</dbReference>
<dbReference type="SMART" id="SM00361">
    <property type="entry name" value="RRM_1"/>
    <property type="match status" value="1"/>
</dbReference>
<feature type="domain" description="RRM" evidence="6">
    <location>
        <begin position="84"/>
        <end position="162"/>
    </location>
</feature>
<dbReference type="Gene3D" id="3.30.70.330">
    <property type="match status" value="1"/>
</dbReference>
<dbReference type="PROSITE" id="PS50102">
    <property type="entry name" value="RRM"/>
    <property type="match status" value="1"/>
</dbReference>
<evidence type="ECO:0000256" key="1">
    <source>
        <dbReference type="ARBA" id="ARBA00007408"/>
    </source>
</evidence>
<dbReference type="InterPro" id="IPR000504">
    <property type="entry name" value="RRM_dom"/>
</dbReference>
<evidence type="ECO:0000256" key="3">
    <source>
        <dbReference type="ARBA" id="ARBA00022884"/>
    </source>
</evidence>
<dbReference type="SMART" id="SM00360">
    <property type="entry name" value="RRM"/>
    <property type="match status" value="1"/>
</dbReference>
<dbReference type="GO" id="GO:0003729">
    <property type="term" value="F:mRNA binding"/>
    <property type="evidence" value="ECO:0007669"/>
    <property type="project" value="InterPro"/>
</dbReference>
<dbReference type="InterPro" id="IPR012677">
    <property type="entry name" value="Nucleotide-bd_a/b_plait_sf"/>
</dbReference>
<evidence type="ECO:0000313" key="8">
    <source>
        <dbReference type="Proteomes" id="UP001107558"/>
    </source>
</evidence>
<dbReference type="Proteomes" id="UP001107558">
    <property type="component" value="Chromosome 2"/>
</dbReference>
<gene>
    <name evidence="7" type="ORF">PVAND_005881</name>
</gene>
<evidence type="ECO:0000256" key="2">
    <source>
        <dbReference type="ARBA" id="ARBA00015192"/>
    </source>
</evidence>
<evidence type="ECO:0000313" key="7">
    <source>
        <dbReference type="EMBL" id="KAG5676026.1"/>
    </source>
</evidence>
<sequence>MSAVNEHEKYKKFFKSSKENDKKLISIEKRLTKNISTHNFTNETLSSSQSFSNDKRDVNRKTIRQAGGMIWEDPSLADWPDDDFRIFCGDLGNDVNDELLKRTFSKFPSFQRAKVIRDKKTNKSRGYGFISFKNPEDFINAIKEFDGRYVGSRPIKLRKSTWKKRNIEEKRKKEQEKKMLLDMIFK</sequence>
<keyword evidence="3 5" id="KW-0694">RNA-binding</keyword>